<dbReference type="EC" id="2.4.1.17" evidence="5"/>
<dbReference type="SUPFAM" id="SSF53756">
    <property type="entry name" value="UDP-Glycosyltransferase/glycogen phosphorylase"/>
    <property type="match status" value="1"/>
</dbReference>
<dbReference type="EMBL" id="KY202938">
    <property type="protein sequence ID" value="AUC64282.1"/>
    <property type="molecule type" value="mRNA"/>
</dbReference>
<keyword evidence="5" id="KW-1133">Transmembrane helix</keyword>
<name>A0A2H4WB70_PLUXY</name>
<keyword evidence="5" id="KW-0472">Membrane</keyword>
<evidence type="ECO:0000256" key="2">
    <source>
        <dbReference type="ARBA" id="ARBA00022676"/>
    </source>
</evidence>
<accession>A0A2H4WB70</accession>
<evidence type="ECO:0000256" key="1">
    <source>
        <dbReference type="ARBA" id="ARBA00009995"/>
    </source>
</evidence>
<organism evidence="6">
    <name type="scientific">Plutella xylostella</name>
    <name type="common">Diamondback moth</name>
    <name type="synonym">Plutella maculipennis</name>
    <dbReference type="NCBI Taxonomy" id="51655"/>
    <lineage>
        <taxon>Eukaryota</taxon>
        <taxon>Metazoa</taxon>
        <taxon>Ecdysozoa</taxon>
        <taxon>Arthropoda</taxon>
        <taxon>Hexapoda</taxon>
        <taxon>Insecta</taxon>
        <taxon>Pterygota</taxon>
        <taxon>Neoptera</taxon>
        <taxon>Endopterygota</taxon>
        <taxon>Lepidoptera</taxon>
        <taxon>Glossata</taxon>
        <taxon>Ditrysia</taxon>
        <taxon>Yponomeutoidea</taxon>
        <taxon>Plutellidae</taxon>
        <taxon>Plutella</taxon>
    </lineage>
</organism>
<keyword evidence="3 4" id="KW-0808">Transferase</keyword>
<dbReference type="PANTHER" id="PTHR48043">
    <property type="entry name" value="EG:EG0003.4 PROTEIN-RELATED"/>
    <property type="match status" value="1"/>
</dbReference>
<proteinExistence type="evidence at transcript level"/>
<dbReference type="InterPro" id="IPR002213">
    <property type="entry name" value="UDP_glucos_trans"/>
</dbReference>
<dbReference type="InterPro" id="IPR050271">
    <property type="entry name" value="UDP-glycosyltransferase"/>
</dbReference>
<keyword evidence="5" id="KW-0732">Signal</keyword>
<comment type="subcellular location">
    <subcellularLocation>
        <location evidence="5">Membrane</location>
        <topology evidence="5">Single-pass membrane protein</topology>
    </subcellularLocation>
</comment>
<dbReference type="FunFam" id="3.40.50.2000:FF:000021">
    <property type="entry name" value="UDP-glucuronosyltransferase"/>
    <property type="match status" value="1"/>
</dbReference>
<feature type="signal peptide" evidence="5">
    <location>
        <begin position="1"/>
        <end position="19"/>
    </location>
</feature>
<feature type="chain" id="PRO_5013984549" description="UDP-glucuronosyltransferase" evidence="5">
    <location>
        <begin position="20"/>
        <end position="526"/>
    </location>
</feature>
<protein>
    <recommendedName>
        <fullName evidence="5">UDP-glucuronosyltransferase</fullName>
        <ecNumber evidence="5">2.4.1.17</ecNumber>
    </recommendedName>
</protein>
<dbReference type="GO" id="GO:0016020">
    <property type="term" value="C:membrane"/>
    <property type="evidence" value="ECO:0007669"/>
    <property type="project" value="UniProtKB-SubCell"/>
</dbReference>
<evidence type="ECO:0000256" key="5">
    <source>
        <dbReference type="RuleBase" id="RU362059"/>
    </source>
</evidence>
<dbReference type="AlphaFoldDB" id="A0A2H4WB70"/>
<dbReference type="GO" id="GO:0015020">
    <property type="term" value="F:glucuronosyltransferase activity"/>
    <property type="evidence" value="ECO:0007669"/>
    <property type="project" value="UniProtKB-EC"/>
</dbReference>
<dbReference type="Pfam" id="PF00201">
    <property type="entry name" value="UDPGT"/>
    <property type="match status" value="1"/>
</dbReference>
<evidence type="ECO:0000256" key="3">
    <source>
        <dbReference type="ARBA" id="ARBA00022679"/>
    </source>
</evidence>
<comment type="similarity">
    <text evidence="1 4">Belongs to the UDP-glycosyltransferase family.</text>
</comment>
<dbReference type="CDD" id="cd03784">
    <property type="entry name" value="GT1_Gtf-like"/>
    <property type="match status" value="1"/>
</dbReference>
<sequence length="526" mass="60161">MWAFLCILGLVFSASDVNSSRILGIFPMASVSHQVVFRALTYELAKRGHELVVITPDPGLPKDRPKDNITEIDISHAYEGFKTLMAKGNPKRGVVITPHDMLKLNKFKVILNCAEEVMKNEELNKILNDDTKKFDLVIGEALYNFPMIYAKRFDTPMIWFSSFFGIGSNFQTLGAASGHPFLYPVYFRDRYLNLTLIEKIQQLYIDVVLRLGAVAMSYYEHGLMKQYFGDETPSLDELRDRIDLMFINTNQVFETARPVPPNVIYLGGLHMKPVQPLPKDLKQYLDSSERGVVYVSLGTNVRIAEMDATLLKEFVKAFDKMPYDVLWKYDGIELPWLPKNIKHSKWFPQRDLLHHPNIKAFVTQGGLQSTDEAIDAGVPLVGLPALADQWYNVERYVKHGIGKQLDLVTMRAEDLVAAVMDVVEDESYRENIQKLSKLVKDQPETPLERAVWWTEYVIRNKGAKHLRSPSFNISWSEFLMLDVVLALCGISLLVFVIFVTIVLFLVRKCKLCKTDVKKDTKKVKKN</sequence>
<keyword evidence="5" id="KW-0812">Transmembrane</keyword>
<dbReference type="Gene3D" id="3.40.50.2000">
    <property type="entry name" value="Glycogen Phosphorylase B"/>
    <property type="match status" value="2"/>
</dbReference>
<dbReference type="PROSITE" id="PS00375">
    <property type="entry name" value="UDPGT"/>
    <property type="match status" value="1"/>
</dbReference>
<dbReference type="PANTHER" id="PTHR48043:SF145">
    <property type="entry name" value="FI06409P-RELATED"/>
    <property type="match status" value="1"/>
</dbReference>
<comment type="catalytic activity">
    <reaction evidence="5">
        <text>glucuronate acceptor + UDP-alpha-D-glucuronate = acceptor beta-D-glucuronoside + UDP + H(+)</text>
        <dbReference type="Rhea" id="RHEA:21032"/>
        <dbReference type="ChEBI" id="CHEBI:15378"/>
        <dbReference type="ChEBI" id="CHEBI:58052"/>
        <dbReference type="ChEBI" id="CHEBI:58223"/>
        <dbReference type="ChEBI" id="CHEBI:132367"/>
        <dbReference type="ChEBI" id="CHEBI:132368"/>
        <dbReference type="EC" id="2.4.1.17"/>
    </reaction>
</comment>
<dbReference type="InterPro" id="IPR035595">
    <property type="entry name" value="UDP_glycos_trans_CS"/>
</dbReference>
<feature type="transmembrane region" description="Helical" evidence="5">
    <location>
        <begin position="478"/>
        <end position="506"/>
    </location>
</feature>
<evidence type="ECO:0000313" key="6">
    <source>
        <dbReference type="EMBL" id="AUC64282.1"/>
    </source>
</evidence>
<keyword evidence="2 4" id="KW-0328">Glycosyltransferase</keyword>
<reference evidence="6" key="1">
    <citation type="journal article" date="2017" name="Pest Manag. Sci.">
        <title>Characterization of UDP-glucuronosyltransferase genes and their possible roles in multi-insecticide resistance in Plutella xylostella (L.).</title>
        <authorList>
            <person name="Li X."/>
            <person name="Shi H."/>
            <person name="Gao X."/>
            <person name="Liang P."/>
        </authorList>
    </citation>
    <scope>NUCLEOTIDE SEQUENCE</scope>
</reference>
<evidence type="ECO:0000256" key="4">
    <source>
        <dbReference type="RuleBase" id="RU003718"/>
    </source>
</evidence>